<keyword evidence="2" id="KW-0282">Flagellum</keyword>
<reference evidence="2 3" key="1">
    <citation type="submission" date="2022-03" db="EMBL/GenBank/DDBJ databases">
        <title>Isotopic signatures of nitrous oxide derived from detoxification processes.</title>
        <authorList>
            <person name="Behrendt U."/>
            <person name="Buchen C."/>
            <person name="Well R."/>
            <person name="Ulrich A."/>
            <person name="Rohe L."/>
            <person name="Kolb S."/>
            <person name="Schloter M."/>
            <person name="Horn M.A."/>
            <person name="Augustin J."/>
        </authorList>
    </citation>
    <scope>NUCLEOTIDE SEQUENCE [LARGE SCALE GENOMIC DNA]</scope>
    <source>
        <strain evidence="2 3">S4-C24</strain>
    </source>
</reference>
<dbReference type="RefSeq" id="WP_241914711.1">
    <property type="nucleotide sequence ID" value="NZ_CP093326.1"/>
</dbReference>
<evidence type="ECO:0000313" key="2">
    <source>
        <dbReference type="EMBL" id="UNK46810.1"/>
    </source>
</evidence>
<keyword evidence="2" id="KW-0969">Cilium</keyword>
<keyword evidence="2" id="KW-0966">Cell projection</keyword>
<evidence type="ECO:0000313" key="3">
    <source>
        <dbReference type="Proteomes" id="UP000829069"/>
    </source>
</evidence>
<protein>
    <submittedName>
        <fullName evidence="2">Flagellar FlbD family protein</fullName>
    </submittedName>
</protein>
<gene>
    <name evidence="2" type="ORF">MNQ99_05505</name>
</gene>
<accession>A0ABY3W917</accession>
<keyword evidence="3" id="KW-1185">Reference proteome</keyword>
<feature type="compositionally biased region" description="Polar residues" evidence="1">
    <location>
        <begin position="93"/>
        <end position="105"/>
    </location>
</feature>
<proteinExistence type="predicted"/>
<dbReference type="InterPro" id="IPR009384">
    <property type="entry name" value="SwrD-like"/>
</dbReference>
<evidence type="ECO:0000256" key="1">
    <source>
        <dbReference type="SAM" id="MobiDB-lite"/>
    </source>
</evidence>
<dbReference type="PANTHER" id="PTHR39185">
    <property type="entry name" value="SWARMING MOTILITY PROTEIN SWRD"/>
    <property type="match status" value="1"/>
</dbReference>
<feature type="region of interest" description="Disordered" evidence="1">
    <location>
        <begin position="69"/>
        <end position="105"/>
    </location>
</feature>
<name>A0ABY3W917_9MICC</name>
<organism evidence="2 3">
    <name type="scientific">Arthrobacter sulfonylureivorans</name>
    <dbReference type="NCBI Taxonomy" id="2486855"/>
    <lineage>
        <taxon>Bacteria</taxon>
        <taxon>Bacillati</taxon>
        <taxon>Actinomycetota</taxon>
        <taxon>Actinomycetes</taxon>
        <taxon>Micrococcales</taxon>
        <taxon>Micrococcaceae</taxon>
        <taxon>Arthrobacter</taxon>
    </lineage>
</organism>
<sequence>MIVVTRLNDSQFAVNPDLIERIHANPDTTLVMVDGAKYIVTETMSQVIEMIASYRAYVLHLARELPPSVHQHSHPQLGLVPPAVSASGDESGDSGNTVPLRPRNT</sequence>
<dbReference type="EMBL" id="CP093326">
    <property type="protein sequence ID" value="UNK46810.1"/>
    <property type="molecule type" value="Genomic_DNA"/>
</dbReference>
<dbReference type="Pfam" id="PF06289">
    <property type="entry name" value="FlbD"/>
    <property type="match status" value="1"/>
</dbReference>
<dbReference type="PANTHER" id="PTHR39185:SF1">
    <property type="entry name" value="SWARMING MOTILITY PROTEIN SWRD"/>
    <property type="match status" value="1"/>
</dbReference>
<dbReference type="Proteomes" id="UP000829069">
    <property type="component" value="Chromosome"/>
</dbReference>